<dbReference type="EMBL" id="VSSQ01015407">
    <property type="protein sequence ID" value="MPM55727.1"/>
    <property type="molecule type" value="Genomic_DNA"/>
</dbReference>
<comment type="caution">
    <text evidence="1">The sequence shown here is derived from an EMBL/GenBank/DDBJ whole genome shotgun (WGS) entry which is preliminary data.</text>
</comment>
<name>A0A645ARP2_9ZZZZ</name>
<protein>
    <submittedName>
        <fullName evidence="1">Uncharacterized protein</fullName>
    </submittedName>
</protein>
<reference evidence="1" key="1">
    <citation type="submission" date="2019-08" db="EMBL/GenBank/DDBJ databases">
        <authorList>
            <person name="Kucharzyk K."/>
            <person name="Murdoch R.W."/>
            <person name="Higgins S."/>
            <person name="Loffler F."/>
        </authorList>
    </citation>
    <scope>NUCLEOTIDE SEQUENCE</scope>
</reference>
<evidence type="ECO:0000313" key="1">
    <source>
        <dbReference type="EMBL" id="MPM55727.1"/>
    </source>
</evidence>
<gene>
    <name evidence="1" type="ORF">SDC9_102524</name>
</gene>
<dbReference type="AlphaFoldDB" id="A0A645ARP2"/>
<accession>A0A645ARP2</accession>
<organism evidence="1">
    <name type="scientific">bioreactor metagenome</name>
    <dbReference type="NCBI Taxonomy" id="1076179"/>
    <lineage>
        <taxon>unclassified sequences</taxon>
        <taxon>metagenomes</taxon>
        <taxon>ecological metagenomes</taxon>
    </lineage>
</organism>
<proteinExistence type="predicted"/>
<sequence>MAVERLLAVKAELQKLGTALCNVKNLFDLASGIIEGKDLGWVKLF</sequence>